<protein>
    <submittedName>
        <fullName evidence="2">Uncharacterized protein</fullName>
    </submittedName>
</protein>
<evidence type="ECO:0000313" key="3">
    <source>
        <dbReference type="Proteomes" id="UP000032702"/>
    </source>
</evidence>
<feature type="region of interest" description="Disordered" evidence="1">
    <location>
        <begin position="407"/>
        <end position="426"/>
    </location>
</feature>
<reference evidence="2 3" key="1">
    <citation type="submission" date="2006-04" db="EMBL/GenBank/DDBJ databases">
        <authorList>
            <person name="Nierman W.C."/>
        </authorList>
    </citation>
    <scope>NUCLEOTIDE SEQUENCE [LARGE SCALE GENOMIC DNA]</scope>
    <source>
        <strain evidence="2 3">DW4/3-1</strain>
    </source>
</reference>
<name>Q08V38_STIAD</name>
<sequence length="550" mass="60874">MGGEPTRHPPLVQGVSLRGVVLPEHVQGGPGGCLLGLLLVPAGGARVQLRANGDLHLEGLLVVRPGLGHHPVARGHLEPRLRVLLELRLVVQAAAPLGHAVQGLGEVLVHQHHHRLHPRPQEHRAHDGLQGIGQQGVLLPPARHLLAAPQQEQLPQAQPPGDARQPFLVDDEGPKLGQLPFRGQGEALHQPVADGQVHHRIPQELQPLVVLEPRVPVLVEVALVGEGRQPQVLAEKRHPQPGFQRLDTLLQALLLHALLLWRVRAHELHGLGRHLQKARHQLDDAREVIQFEALRPHLALRAGQEPPEGAAHQPRRGETVGLAVDGHLHEQLQVAARRHDGLGAKALRQLRETHQAPHAQRPRQRPGGRLVEEGRQVAREHIPLAELGQLEAVHGAALHRRPLAQHLAHPEEALPVRHQREEERPRRQLRGQLERLWVHQGVQPQRVELRGAALHMKQVLLENVPEEQRQLLRTLHGTQGEGGQPHHRRRGHGRQPVLGHLEGDVGEALMGDRVLGSHLGLQRERHLDAARVGLHLQSELFKPPGSRLHP</sequence>
<dbReference type="Proteomes" id="UP000032702">
    <property type="component" value="Unassembled WGS sequence"/>
</dbReference>
<feature type="region of interest" description="Disordered" evidence="1">
    <location>
        <begin position="153"/>
        <end position="172"/>
    </location>
</feature>
<organism evidence="2 3">
    <name type="scientific">Stigmatella aurantiaca (strain DW4/3-1)</name>
    <dbReference type="NCBI Taxonomy" id="378806"/>
    <lineage>
        <taxon>Bacteria</taxon>
        <taxon>Pseudomonadati</taxon>
        <taxon>Myxococcota</taxon>
        <taxon>Myxococcia</taxon>
        <taxon>Myxococcales</taxon>
        <taxon>Cystobacterineae</taxon>
        <taxon>Archangiaceae</taxon>
        <taxon>Stigmatella</taxon>
    </lineage>
</organism>
<dbReference type="EMBL" id="AAMD01000121">
    <property type="protein sequence ID" value="EAU64338.1"/>
    <property type="molecule type" value="Genomic_DNA"/>
</dbReference>
<evidence type="ECO:0000313" key="2">
    <source>
        <dbReference type="EMBL" id="EAU64338.1"/>
    </source>
</evidence>
<feature type="compositionally biased region" description="Basic and acidic residues" evidence="1">
    <location>
        <begin position="408"/>
        <end position="426"/>
    </location>
</feature>
<gene>
    <name evidence="2" type="ORF">STIAU_6519</name>
</gene>
<dbReference type="AlphaFoldDB" id="Q08V38"/>
<proteinExistence type="predicted"/>
<comment type="caution">
    <text evidence="2">The sequence shown here is derived from an EMBL/GenBank/DDBJ whole genome shotgun (WGS) entry which is preliminary data.</text>
</comment>
<accession>Q08V38</accession>
<evidence type="ECO:0000256" key="1">
    <source>
        <dbReference type="SAM" id="MobiDB-lite"/>
    </source>
</evidence>